<dbReference type="GO" id="GO:0006571">
    <property type="term" value="P:tyrosine biosynthetic process"/>
    <property type="evidence" value="ECO:0007669"/>
    <property type="project" value="InterPro"/>
</dbReference>
<dbReference type="SUPFAM" id="SSF48179">
    <property type="entry name" value="6-phosphogluconate dehydrogenase C-terminal domain-like"/>
    <property type="match status" value="1"/>
</dbReference>
<dbReference type="PANTHER" id="PTHR21363">
    <property type="entry name" value="PREPHENATE DEHYDROGENASE"/>
    <property type="match status" value="1"/>
</dbReference>
<dbReference type="Gene3D" id="1.10.3660.10">
    <property type="entry name" value="6-phosphogluconate dehydrogenase C-terminal like domain"/>
    <property type="match status" value="1"/>
</dbReference>
<dbReference type="PANTHER" id="PTHR21363:SF0">
    <property type="entry name" value="PREPHENATE DEHYDROGENASE [NADP(+)]"/>
    <property type="match status" value="1"/>
</dbReference>
<dbReference type="Gene3D" id="3.40.50.720">
    <property type="entry name" value="NAD(P)-binding Rossmann-like Domain"/>
    <property type="match status" value="1"/>
</dbReference>
<dbReference type="InterPro" id="IPR003099">
    <property type="entry name" value="Prephen_DH"/>
</dbReference>
<dbReference type="PROSITE" id="PS51176">
    <property type="entry name" value="PDH_ADH"/>
    <property type="match status" value="1"/>
</dbReference>
<accession>A0A7K4NMC5</accession>
<dbReference type="Proteomes" id="UP000529843">
    <property type="component" value="Unassembled WGS sequence"/>
</dbReference>
<name>A0A7K4NMC5_9ARCH</name>
<dbReference type="Pfam" id="PF20463">
    <property type="entry name" value="PDH_C"/>
    <property type="match status" value="1"/>
</dbReference>
<sequence>MNEKIAIIGVNGKMGKWFANYFHKIGFEVKGWDEIYREMSEKQLNEIKEKFIVKAKSLVGAILQTDYVLLCTPTKRTPEIIRLIAKEMQRGAYLIEISSQKFKTAQTLLKIPSRVNPICIHPMFGPGTKNIDNKNIIIIPIKDVKKELDVIKLLFPKANFVTIDAAEHDKKIAVILGLTHIINIAFANILAKDEKISLTEKMSGTTFKAQKIIAESILTESPELIESIISNPEVRRFAEGFWKDVGKLLTDTQEGKSEEIIDYIKSSQQKLSENVDLEKSYKKLSAMIKAIEK</sequence>
<dbReference type="Pfam" id="PF02153">
    <property type="entry name" value="PDH_N"/>
    <property type="match status" value="1"/>
</dbReference>
<evidence type="ECO:0000313" key="4">
    <source>
        <dbReference type="Proteomes" id="UP000529843"/>
    </source>
</evidence>
<feature type="domain" description="Prephenate/arogenate dehydrogenase" evidence="2">
    <location>
        <begin position="3"/>
        <end position="282"/>
    </location>
</feature>
<dbReference type="EMBL" id="JACAST010000034">
    <property type="protein sequence ID" value="NWK02458.1"/>
    <property type="molecule type" value="Genomic_DNA"/>
</dbReference>
<keyword evidence="1" id="KW-0560">Oxidoreductase</keyword>
<reference evidence="3 4" key="1">
    <citation type="journal article" date="2019" name="Environ. Microbiol.">
        <title>Genomics insights into ecotype formation of ammonia-oxidizing archaea in the deep ocean.</title>
        <authorList>
            <person name="Wang Y."/>
            <person name="Huang J.M."/>
            <person name="Cui G.J."/>
            <person name="Nunoura T."/>
            <person name="Takaki Y."/>
            <person name="Li W.L."/>
            <person name="Li J."/>
            <person name="Gao Z.M."/>
            <person name="Takai K."/>
            <person name="Zhang A.Q."/>
            <person name="Stepanauskas R."/>
        </authorList>
    </citation>
    <scope>NUCLEOTIDE SEQUENCE [LARGE SCALE GENOMIC DNA]</scope>
    <source>
        <strain evidence="3 4">N8</strain>
    </source>
</reference>
<dbReference type="InterPro" id="IPR046826">
    <property type="entry name" value="PDH_N"/>
</dbReference>
<evidence type="ECO:0000259" key="2">
    <source>
        <dbReference type="PROSITE" id="PS51176"/>
    </source>
</evidence>
<dbReference type="GO" id="GO:0070403">
    <property type="term" value="F:NAD+ binding"/>
    <property type="evidence" value="ECO:0007669"/>
    <property type="project" value="InterPro"/>
</dbReference>
<comment type="caution">
    <text evidence="3">The sequence shown here is derived from an EMBL/GenBank/DDBJ whole genome shotgun (WGS) entry which is preliminary data.</text>
</comment>
<dbReference type="SUPFAM" id="SSF51735">
    <property type="entry name" value="NAD(P)-binding Rossmann-fold domains"/>
    <property type="match status" value="1"/>
</dbReference>
<dbReference type="GO" id="GO:0004665">
    <property type="term" value="F:prephenate dehydrogenase (NADP+) activity"/>
    <property type="evidence" value="ECO:0007669"/>
    <property type="project" value="InterPro"/>
</dbReference>
<dbReference type="AlphaFoldDB" id="A0A7K4NMC5"/>
<dbReference type="GO" id="GO:0008977">
    <property type="term" value="F:prephenate dehydrogenase (NAD+) activity"/>
    <property type="evidence" value="ECO:0007669"/>
    <property type="project" value="InterPro"/>
</dbReference>
<dbReference type="InterPro" id="IPR050812">
    <property type="entry name" value="Preph/Arog_dehydrog"/>
</dbReference>
<dbReference type="InterPro" id="IPR036291">
    <property type="entry name" value="NAD(P)-bd_dom_sf"/>
</dbReference>
<dbReference type="InterPro" id="IPR008927">
    <property type="entry name" value="6-PGluconate_DH-like_C_sf"/>
</dbReference>
<gene>
    <name evidence="3" type="ORF">HX804_04030</name>
</gene>
<evidence type="ECO:0000313" key="3">
    <source>
        <dbReference type="EMBL" id="NWK02458.1"/>
    </source>
</evidence>
<evidence type="ECO:0000256" key="1">
    <source>
        <dbReference type="ARBA" id="ARBA00023002"/>
    </source>
</evidence>
<protein>
    <submittedName>
        <fullName evidence="3">Prephenate dehydrogenase/arogenate dehydrogenase family protein</fullName>
    </submittedName>
</protein>
<dbReference type="InterPro" id="IPR046825">
    <property type="entry name" value="PDH_C"/>
</dbReference>
<organism evidence="3 4">
    <name type="scientific">Marine Group I thaumarchaeote</name>
    <dbReference type="NCBI Taxonomy" id="2511932"/>
    <lineage>
        <taxon>Archaea</taxon>
        <taxon>Nitrososphaerota</taxon>
        <taxon>Marine Group I</taxon>
    </lineage>
</organism>
<proteinExistence type="predicted"/>